<dbReference type="EMBL" id="JBHRTR010000025">
    <property type="protein sequence ID" value="MFC3227722.1"/>
    <property type="molecule type" value="Genomic_DNA"/>
</dbReference>
<reference evidence="4" key="1">
    <citation type="journal article" date="2019" name="Int. J. Syst. Evol. Microbiol.">
        <title>The Global Catalogue of Microorganisms (GCM) 10K type strain sequencing project: providing services to taxonomists for standard genome sequencing and annotation.</title>
        <authorList>
            <consortium name="The Broad Institute Genomics Platform"/>
            <consortium name="The Broad Institute Genome Sequencing Center for Infectious Disease"/>
            <person name="Wu L."/>
            <person name="Ma J."/>
        </authorList>
    </citation>
    <scope>NUCLEOTIDE SEQUENCE [LARGE SCALE GENOMIC DNA]</scope>
    <source>
        <strain evidence="4">KCTC 42964</strain>
    </source>
</reference>
<dbReference type="InterPro" id="IPR036388">
    <property type="entry name" value="WH-like_DNA-bd_sf"/>
</dbReference>
<dbReference type="PANTHER" id="PTHR18964:SF149">
    <property type="entry name" value="BIFUNCTIONAL UDP-N-ACETYLGLUCOSAMINE 2-EPIMERASE_N-ACETYLMANNOSAMINE KINASE"/>
    <property type="match status" value="1"/>
</dbReference>
<evidence type="ECO:0000313" key="3">
    <source>
        <dbReference type="EMBL" id="MFC3227722.1"/>
    </source>
</evidence>
<dbReference type="SUPFAM" id="SSF46785">
    <property type="entry name" value="Winged helix' DNA-binding domain"/>
    <property type="match status" value="1"/>
</dbReference>
<evidence type="ECO:0000256" key="1">
    <source>
        <dbReference type="ARBA" id="ARBA00006479"/>
    </source>
</evidence>
<dbReference type="SUPFAM" id="SSF53067">
    <property type="entry name" value="Actin-like ATPase domain"/>
    <property type="match status" value="1"/>
</dbReference>
<dbReference type="RefSeq" id="WP_379900134.1">
    <property type="nucleotide sequence ID" value="NZ_JBHRTR010000025.1"/>
</dbReference>
<dbReference type="PANTHER" id="PTHR18964">
    <property type="entry name" value="ROK (REPRESSOR, ORF, KINASE) FAMILY"/>
    <property type="match status" value="1"/>
</dbReference>
<feature type="region of interest" description="Disordered" evidence="2">
    <location>
        <begin position="384"/>
        <end position="413"/>
    </location>
</feature>
<dbReference type="InterPro" id="IPR043129">
    <property type="entry name" value="ATPase_NBD"/>
</dbReference>
<dbReference type="Gene3D" id="3.30.420.40">
    <property type="match status" value="2"/>
</dbReference>
<dbReference type="Gene3D" id="1.10.10.10">
    <property type="entry name" value="Winged helix-like DNA-binding domain superfamily/Winged helix DNA-binding domain"/>
    <property type="match status" value="1"/>
</dbReference>
<evidence type="ECO:0000256" key="2">
    <source>
        <dbReference type="SAM" id="MobiDB-lite"/>
    </source>
</evidence>
<dbReference type="Pfam" id="PF13412">
    <property type="entry name" value="HTH_24"/>
    <property type="match status" value="1"/>
</dbReference>
<feature type="compositionally biased region" description="Low complexity" evidence="2">
    <location>
        <begin position="401"/>
        <end position="413"/>
    </location>
</feature>
<dbReference type="Pfam" id="PF00480">
    <property type="entry name" value="ROK"/>
    <property type="match status" value="1"/>
</dbReference>
<sequence>MTASSRATTARDARRHNERAILAALRRAGTASKPEVARQIALSPQAVNGIFEKLLQQGLIREGGRRAGAVGHPSTLYALCPDGAFAIGIDIGPRFLEAVLVDFTGAVAYRALTDFDRPDPATLRAAFAEGVAAVLAHVREAGIDRARIAGIGVAEPAFIAEPAATAGALEEAAAQWRGLSLDRVLPEFDGLPVHLHRGAAVGALAMAMQVEMPRIRDYLYLAIGDTVDSCLVLGGAPHGGAQGRAGRFAALPAPSGLTVGAVAGFAALRGRLTAAGSPAADLDDLYRAMNEQPKLVAAWSRAAADAVLAGVQAVQACLDLEAVVLQVDPPNAFGDRIEARLRDGLARLPSLGLAVPAIRRLKPQPGSLAGAAAAVALHERFAPRLDRLTRQGPEGGGAQSGGPPSAPSRGGRT</sequence>
<evidence type="ECO:0000313" key="4">
    <source>
        <dbReference type="Proteomes" id="UP001595528"/>
    </source>
</evidence>
<proteinExistence type="inferred from homology"/>
<protein>
    <submittedName>
        <fullName evidence="3">ROK family transcriptional regulator</fullName>
    </submittedName>
</protein>
<keyword evidence="4" id="KW-1185">Reference proteome</keyword>
<gene>
    <name evidence="3" type="ORF">ACFOGJ_10795</name>
</gene>
<comment type="similarity">
    <text evidence="1">Belongs to the ROK (NagC/XylR) family.</text>
</comment>
<name>A0ABV7KZG0_9PROT</name>
<dbReference type="InterPro" id="IPR000600">
    <property type="entry name" value="ROK"/>
</dbReference>
<accession>A0ABV7KZG0</accession>
<dbReference type="InterPro" id="IPR036390">
    <property type="entry name" value="WH_DNA-bd_sf"/>
</dbReference>
<dbReference type="Proteomes" id="UP001595528">
    <property type="component" value="Unassembled WGS sequence"/>
</dbReference>
<organism evidence="3 4">
    <name type="scientific">Marinibaculum pumilum</name>
    <dbReference type="NCBI Taxonomy" id="1766165"/>
    <lineage>
        <taxon>Bacteria</taxon>
        <taxon>Pseudomonadati</taxon>
        <taxon>Pseudomonadota</taxon>
        <taxon>Alphaproteobacteria</taxon>
        <taxon>Rhodospirillales</taxon>
        <taxon>Rhodospirillaceae</taxon>
        <taxon>Marinibaculum</taxon>
    </lineage>
</organism>
<comment type="caution">
    <text evidence="3">The sequence shown here is derived from an EMBL/GenBank/DDBJ whole genome shotgun (WGS) entry which is preliminary data.</text>
</comment>